<name>A0AAC9NU62_9ALTE</name>
<dbReference type="InterPro" id="IPR006665">
    <property type="entry name" value="OmpA-like"/>
</dbReference>
<dbReference type="InterPro" id="IPR036737">
    <property type="entry name" value="OmpA-like_sf"/>
</dbReference>
<sequence length="354" mass="39410">MNVIGMQGFIFFLVQKKYFNEVVFLKAQRGKDAMKTLITTLTVIASLSMSGNTLADSVQANRMQLRLAPSVSGCTFDRPVMQMYRTGPSQVSGSLTVNCKPGAMPYRLTTTLSPFANITINDGRVYAVKMHIHPERLDCETIPLHSGSRGASSVGDGERTRWQVCASLKPIKNATYFSMQDAWPLHGDFDITLTDAKEKTVPSEASLMHVYFAHNSSVLSAEAKKLMDNIIGSVDDISRFHVQLHAHTSLIGSAEYNHSLSLMRLKRVREYLIEKHNVRLSDTWGQAWGENRPKAIKTIKDEATENRRVDLVFIPKKISSMTPTKNVRSDDGVNVNVDVGVAERPITSRYSGDI</sequence>
<keyword evidence="3" id="KW-0998">Cell outer membrane</keyword>
<evidence type="ECO:0000256" key="4">
    <source>
        <dbReference type="PROSITE-ProRule" id="PRU00473"/>
    </source>
</evidence>
<evidence type="ECO:0000256" key="3">
    <source>
        <dbReference type="ARBA" id="ARBA00023237"/>
    </source>
</evidence>
<dbReference type="SUPFAM" id="SSF103088">
    <property type="entry name" value="OmpA-like"/>
    <property type="match status" value="1"/>
</dbReference>
<reference evidence="6 7" key="1">
    <citation type="submission" date="2016-11" db="EMBL/GenBank/DDBJ databases">
        <title>Networking in microbes: conjugative elements and plasmids in the genus Alteromonas.</title>
        <authorList>
            <person name="Lopez-Perez M."/>
            <person name="Ramon-Marco N."/>
            <person name="Rodriguez-Valera F."/>
        </authorList>
    </citation>
    <scope>NUCLEOTIDE SEQUENCE [LARGE SCALE GENOMIC DNA]</scope>
    <source>
        <strain evidence="6 7">CP48</strain>
        <plasmid evidence="7">pamcp48-600</plasmid>
    </source>
</reference>
<proteinExistence type="predicted"/>
<dbReference type="Gene3D" id="3.30.1330.60">
    <property type="entry name" value="OmpA-like domain"/>
    <property type="match status" value="1"/>
</dbReference>
<dbReference type="Proteomes" id="UP000182101">
    <property type="component" value="Plasmid pAMCP48-600"/>
</dbReference>
<dbReference type="PANTHER" id="PTHR30329">
    <property type="entry name" value="STATOR ELEMENT OF FLAGELLAR MOTOR COMPLEX"/>
    <property type="match status" value="1"/>
</dbReference>
<feature type="domain" description="OmpA-like" evidence="5">
    <location>
        <begin position="199"/>
        <end position="317"/>
    </location>
</feature>
<dbReference type="PANTHER" id="PTHR30329:SF21">
    <property type="entry name" value="LIPOPROTEIN YIAD-RELATED"/>
    <property type="match status" value="1"/>
</dbReference>
<keyword evidence="2 4" id="KW-0472">Membrane</keyword>
<dbReference type="InterPro" id="IPR050330">
    <property type="entry name" value="Bact_OuterMem_StrucFunc"/>
</dbReference>
<evidence type="ECO:0000256" key="1">
    <source>
        <dbReference type="ARBA" id="ARBA00004442"/>
    </source>
</evidence>
<dbReference type="PRINTS" id="PR01021">
    <property type="entry name" value="OMPADOMAIN"/>
</dbReference>
<gene>
    <name evidence="6" type="ORF">BM524_19935</name>
</gene>
<organism evidence="6 7">
    <name type="scientific">Alteromonas mediterranea</name>
    <dbReference type="NCBI Taxonomy" id="314275"/>
    <lineage>
        <taxon>Bacteria</taxon>
        <taxon>Pseudomonadati</taxon>
        <taxon>Pseudomonadota</taxon>
        <taxon>Gammaproteobacteria</taxon>
        <taxon>Alteromonadales</taxon>
        <taxon>Alteromonadaceae</taxon>
        <taxon>Alteromonas/Salinimonas group</taxon>
        <taxon>Alteromonas</taxon>
    </lineage>
</organism>
<dbReference type="CDD" id="cd07185">
    <property type="entry name" value="OmpA_C-like"/>
    <property type="match status" value="1"/>
</dbReference>
<geneLocation type="plasmid" evidence="7">
    <name>pamcp48-600</name>
</geneLocation>
<dbReference type="InterPro" id="IPR006664">
    <property type="entry name" value="OMP_bac"/>
</dbReference>
<dbReference type="AlphaFoldDB" id="A0AAC9NU62"/>
<dbReference type="PROSITE" id="PS51123">
    <property type="entry name" value="OMPA_2"/>
    <property type="match status" value="1"/>
</dbReference>
<evidence type="ECO:0000259" key="5">
    <source>
        <dbReference type="PROSITE" id="PS51123"/>
    </source>
</evidence>
<keyword evidence="6" id="KW-0614">Plasmid</keyword>
<dbReference type="GO" id="GO:0009279">
    <property type="term" value="C:cell outer membrane"/>
    <property type="evidence" value="ECO:0007669"/>
    <property type="project" value="UniProtKB-SubCell"/>
</dbReference>
<accession>A0AAC9NU62</accession>
<protein>
    <recommendedName>
        <fullName evidence="5">OmpA-like domain-containing protein</fullName>
    </recommendedName>
</protein>
<dbReference type="Pfam" id="PF00691">
    <property type="entry name" value="OmpA"/>
    <property type="match status" value="1"/>
</dbReference>
<comment type="subcellular location">
    <subcellularLocation>
        <location evidence="1">Cell outer membrane</location>
    </subcellularLocation>
</comment>
<evidence type="ECO:0000256" key="2">
    <source>
        <dbReference type="ARBA" id="ARBA00023136"/>
    </source>
</evidence>
<dbReference type="EMBL" id="CP018025">
    <property type="protein sequence ID" value="APD92192.1"/>
    <property type="molecule type" value="Genomic_DNA"/>
</dbReference>
<evidence type="ECO:0000313" key="7">
    <source>
        <dbReference type="Proteomes" id="UP000182101"/>
    </source>
</evidence>
<evidence type="ECO:0000313" key="6">
    <source>
        <dbReference type="EMBL" id="APD92192.1"/>
    </source>
</evidence>